<proteinExistence type="predicted"/>
<dbReference type="GeneID" id="102742334"/>
<keyword evidence="1" id="KW-0175">Coiled coil</keyword>
<organism evidence="2 3">
    <name type="scientific">Leptonychotes weddellii</name>
    <name type="common">Weddell seal</name>
    <name type="synonym">Otaria weddellii</name>
    <dbReference type="NCBI Taxonomy" id="9713"/>
    <lineage>
        <taxon>Eukaryota</taxon>
        <taxon>Metazoa</taxon>
        <taxon>Chordata</taxon>
        <taxon>Craniata</taxon>
        <taxon>Vertebrata</taxon>
        <taxon>Euteleostomi</taxon>
        <taxon>Mammalia</taxon>
        <taxon>Eutheria</taxon>
        <taxon>Laurasiatheria</taxon>
        <taxon>Carnivora</taxon>
        <taxon>Caniformia</taxon>
        <taxon>Pinnipedia</taxon>
        <taxon>Phocidae</taxon>
        <taxon>Monachinae</taxon>
        <taxon>Lobodontini</taxon>
        <taxon>Leptonychotes</taxon>
    </lineage>
</organism>
<dbReference type="PANTHER" id="PTHR11852:SF4">
    <property type="entry name" value="LITTLE ELONGATION COMPLEX SUBUNIT 1"/>
    <property type="match status" value="1"/>
</dbReference>
<evidence type="ECO:0000313" key="2">
    <source>
        <dbReference type="Proteomes" id="UP000245341"/>
    </source>
</evidence>
<dbReference type="CTD" id="23379"/>
<dbReference type="Proteomes" id="UP000245341">
    <property type="component" value="Unplaced"/>
</dbReference>
<reference evidence="3" key="1">
    <citation type="submission" date="2025-08" db="UniProtKB">
        <authorList>
            <consortium name="RefSeq"/>
        </authorList>
    </citation>
    <scope>IDENTIFICATION</scope>
    <source>
        <tissue evidence="3">Liver</tissue>
    </source>
</reference>
<keyword evidence="2" id="KW-1185">Reference proteome</keyword>
<evidence type="ECO:0000313" key="3">
    <source>
        <dbReference type="RefSeq" id="XP_030873809.1"/>
    </source>
</evidence>
<dbReference type="AlphaFoldDB" id="A0A7F8PYE1"/>
<gene>
    <name evidence="3" type="primary">ICE1</name>
</gene>
<name>A0A7F8PYE1_LEPWE</name>
<sequence length="258" mass="29856">MMPGETHSAAPGTAADLSRCQGCASLQQNLNEYVEALITLKQKIINTDNLLTEYQKKCDELQFARRENSTLHHQVEQMLQKISPLQKCQEELGSLKAELEEKKSSLKLYQDTHQEYARVKEECLKTDAQKKKLEAKVKKLEEAAVKQTQDFKQLRNEKKILEKEFKKTQERLDEFSKQKNEKELRHIGTQISSDSYGSIDKRKVKLLLKELWLCINTTHRLPGEGSRCITDRGNCVPCQPLCTKLCLRMLLVVWKDSY</sequence>
<protein>
    <submittedName>
        <fullName evidence="3">Little elongation complex subunit 1 isoform X3</fullName>
    </submittedName>
</protein>
<dbReference type="PANTHER" id="PTHR11852">
    <property type="entry name" value="PLATELET-ACTIVATING FACTOR ACETYLHYDROLASE"/>
    <property type="match status" value="1"/>
</dbReference>
<accession>A0A7F8PYE1</accession>
<evidence type="ECO:0000256" key="1">
    <source>
        <dbReference type="SAM" id="Coils"/>
    </source>
</evidence>
<feature type="coiled-coil region" evidence="1">
    <location>
        <begin position="23"/>
        <end position="185"/>
    </location>
</feature>
<dbReference type="RefSeq" id="XP_030873809.1">
    <property type="nucleotide sequence ID" value="XM_031017949.1"/>
</dbReference>